<accession>A0A0B8ZN25</accession>
<dbReference type="SUPFAM" id="SSF56954">
    <property type="entry name" value="Outer membrane efflux proteins (OEP)"/>
    <property type="match status" value="1"/>
</dbReference>
<dbReference type="EMBL" id="JRVC01000015">
    <property type="protein sequence ID" value="KHS44495.1"/>
    <property type="molecule type" value="Genomic_DNA"/>
</dbReference>
<name>A0A0B8ZN25_9SPHN</name>
<organism evidence="2 3">
    <name type="scientific">Novosphingobium subterraneum</name>
    <dbReference type="NCBI Taxonomy" id="48936"/>
    <lineage>
        <taxon>Bacteria</taxon>
        <taxon>Pseudomonadati</taxon>
        <taxon>Pseudomonadota</taxon>
        <taxon>Alphaproteobacteria</taxon>
        <taxon>Sphingomonadales</taxon>
        <taxon>Sphingomonadaceae</taxon>
        <taxon>Novosphingobium</taxon>
    </lineage>
</organism>
<keyword evidence="1" id="KW-0732">Signal</keyword>
<comment type="caution">
    <text evidence="2">The sequence shown here is derived from an EMBL/GenBank/DDBJ whole genome shotgun (WGS) entry which is preliminary data.</text>
</comment>
<evidence type="ECO:0000313" key="3">
    <source>
        <dbReference type="Proteomes" id="UP000031338"/>
    </source>
</evidence>
<dbReference type="InterPro" id="IPR010131">
    <property type="entry name" value="MdtP/NodT-like"/>
</dbReference>
<dbReference type="PANTHER" id="PTHR30203:SF24">
    <property type="entry name" value="BLR4935 PROTEIN"/>
    <property type="match status" value="1"/>
</dbReference>
<dbReference type="RefSeq" id="WP_039335929.1">
    <property type="nucleotide sequence ID" value="NZ_JRVC01000015.1"/>
</dbReference>
<feature type="signal peptide" evidence="1">
    <location>
        <begin position="1"/>
        <end position="19"/>
    </location>
</feature>
<reference evidence="2 3" key="1">
    <citation type="submission" date="2014-10" db="EMBL/GenBank/DDBJ databases">
        <title>Draft genome sequence of Novosphingobium subterraneum DSM 12447.</title>
        <authorList>
            <person name="Gan H.M."/>
            <person name="Gan H.Y."/>
            <person name="Savka M.A."/>
        </authorList>
    </citation>
    <scope>NUCLEOTIDE SEQUENCE [LARGE SCALE GENOMIC DNA]</scope>
    <source>
        <strain evidence="2 3">DSM 12447</strain>
    </source>
</reference>
<sequence>MKYNLVLAWPLLMAAPLLAQTSDQSLPGLSDAAVVEAIEAHPRSRAADARVEAARQEANALGATQNEFTVSGDVSRRTIQDEGRYAEYTVSLERPIRLPGKSALDRKAGALGVRVAELRAEDARHQLALQLNELWWDWVAAAAEASTLAQTQQTLERAYRAVDSQVRVQDAAQVDADRAMAEAAMNRAGLDAALSGAGIARERLVAQFPQLALPAEAPPLSKPGLPPEELARLREAVMTCNHELPAALAESERLAALAERSRRNRIADPTIGAQFFSERGGLERGAGIVFSMPIGGRYRAALSDQAAAEAQVAVAEAASARFDVIEMATTDYSAALGTVQAWKATAAAAASSRRAADRLEAGNRLGHVDLADLLLAERQAKDAALAETQARAAALRAETKLRIDAHHLWLDCSHEQGAQE</sequence>
<keyword evidence="3" id="KW-1185">Reference proteome</keyword>
<dbReference type="GO" id="GO:0015562">
    <property type="term" value="F:efflux transmembrane transporter activity"/>
    <property type="evidence" value="ECO:0007669"/>
    <property type="project" value="InterPro"/>
</dbReference>
<dbReference type="PATRIC" id="fig|48936.3.peg.3088"/>
<dbReference type="Proteomes" id="UP000031338">
    <property type="component" value="Unassembled WGS sequence"/>
</dbReference>
<evidence type="ECO:0000256" key="1">
    <source>
        <dbReference type="SAM" id="SignalP"/>
    </source>
</evidence>
<dbReference type="STRING" id="48936.NJ75_03073"/>
<gene>
    <name evidence="2" type="ORF">NJ75_03073</name>
</gene>
<evidence type="ECO:0000313" key="2">
    <source>
        <dbReference type="EMBL" id="KHS44495.1"/>
    </source>
</evidence>
<dbReference type="PANTHER" id="PTHR30203">
    <property type="entry name" value="OUTER MEMBRANE CATION EFFLUX PROTEIN"/>
    <property type="match status" value="1"/>
</dbReference>
<protein>
    <submittedName>
        <fullName evidence="2">Heavy metal efflux system protein</fullName>
    </submittedName>
</protein>
<feature type="chain" id="PRO_5002127162" evidence="1">
    <location>
        <begin position="20"/>
        <end position="420"/>
    </location>
</feature>
<dbReference type="AlphaFoldDB" id="A0A0B8ZN25"/>
<proteinExistence type="predicted"/>
<dbReference type="Gene3D" id="1.20.1600.10">
    <property type="entry name" value="Outer membrane efflux proteins (OEP)"/>
    <property type="match status" value="1"/>
</dbReference>